<evidence type="ECO:0000313" key="2">
    <source>
        <dbReference type="Proteomes" id="UP001470230"/>
    </source>
</evidence>
<gene>
    <name evidence="1" type="ORF">M9Y10_012623</name>
</gene>
<keyword evidence="2" id="KW-1185">Reference proteome</keyword>
<protein>
    <recommendedName>
        <fullName evidence="3">Rab-GAP TBC domain-containing protein</fullName>
    </recommendedName>
</protein>
<sequence>MYLPCPFLIPEKVNGFIHVNDDLNSLKIFFYPLTEIPENHIQILSNFLFTHRIPDIILSQLDKTKSTIIDAQTYDKCMLSSTDNQIKFISNIEGNKENKEIKFNDTFSFMTFLNQISILYTFNNSFDNIFSIKNIPSVKDSFIINEKSSICSSDYMDDLNAHESLLEYLNFSTNSPSVLVPFDTSILIKLLEFPDDEKTLKILSKSSVPPCYAPLLIIILLLDSPLLEDESDSLLENASLNEDEKNKSVPKICSSSNPALKRFNGIIPDPSPLEAAPKKLFIIDKMSVCGSCDICTDYLALKIQWTTITKGQIEHMPNLRISMKLLEKALFKTYPKNHPLIKVIFNAMTSHFLMRDKFESYISEFFSVMSAVAQLFHPLDKIIEFDATVIEHFVFWLFTSLISKTGIAEIVEQHDPSQLLSKAFHNLMVFHPLMYQLIEHSDLSSFKFPATIVYSLYSNVINGPKLWIIWVSALVSDDPMNFFQTLMAMSLMMIYPNVVGSSNVIESVENNLKLFFEKTSGDVLISNTLKLIDVFNRNG</sequence>
<proteinExistence type="predicted"/>
<name>A0ABR2ID47_9EUKA</name>
<organism evidence="1 2">
    <name type="scientific">Tritrichomonas musculus</name>
    <dbReference type="NCBI Taxonomy" id="1915356"/>
    <lineage>
        <taxon>Eukaryota</taxon>
        <taxon>Metamonada</taxon>
        <taxon>Parabasalia</taxon>
        <taxon>Tritrichomonadida</taxon>
        <taxon>Tritrichomonadidae</taxon>
        <taxon>Tritrichomonas</taxon>
    </lineage>
</organism>
<dbReference type="Proteomes" id="UP001470230">
    <property type="component" value="Unassembled WGS sequence"/>
</dbReference>
<evidence type="ECO:0000313" key="1">
    <source>
        <dbReference type="EMBL" id="KAK8860931.1"/>
    </source>
</evidence>
<evidence type="ECO:0008006" key="3">
    <source>
        <dbReference type="Google" id="ProtNLM"/>
    </source>
</evidence>
<dbReference type="EMBL" id="JAPFFF010000018">
    <property type="protein sequence ID" value="KAK8860931.1"/>
    <property type="molecule type" value="Genomic_DNA"/>
</dbReference>
<comment type="caution">
    <text evidence="1">The sequence shown here is derived from an EMBL/GenBank/DDBJ whole genome shotgun (WGS) entry which is preliminary data.</text>
</comment>
<reference evidence="1 2" key="1">
    <citation type="submission" date="2024-04" db="EMBL/GenBank/DDBJ databases">
        <title>Tritrichomonas musculus Genome.</title>
        <authorList>
            <person name="Alves-Ferreira E."/>
            <person name="Grigg M."/>
            <person name="Lorenzi H."/>
            <person name="Galac M."/>
        </authorList>
    </citation>
    <scope>NUCLEOTIDE SEQUENCE [LARGE SCALE GENOMIC DNA]</scope>
    <source>
        <strain evidence="1 2">EAF2021</strain>
    </source>
</reference>
<accession>A0ABR2ID47</accession>